<dbReference type="Proteomes" id="UP000640333">
    <property type="component" value="Unassembled WGS sequence"/>
</dbReference>
<dbReference type="SUPFAM" id="SSF47384">
    <property type="entry name" value="Homodimeric domain of signal transducing histidine kinase"/>
    <property type="match status" value="1"/>
</dbReference>
<evidence type="ECO:0000256" key="3">
    <source>
        <dbReference type="ARBA" id="ARBA00012438"/>
    </source>
</evidence>
<dbReference type="InterPro" id="IPR003660">
    <property type="entry name" value="HAMP_dom"/>
</dbReference>
<dbReference type="Gene3D" id="6.10.340.10">
    <property type="match status" value="1"/>
</dbReference>
<dbReference type="Pfam" id="PF02518">
    <property type="entry name" value="HATPase_c"/>
    <property type="match status" value="1"/>
</dbReference>
<dbReference type="RefSeq" id="WP_193951649.1">
    <property type="nucleotide sequence ID" value="NZ_JADEYS010000002.1"/>
</dbReference>
<evidence type="ECO:0000313" key="18">
    <source>
        <dbReference type="Proteomes" id="UP000640333"/>
    </source>
</evidence>
<dbReference type="InterPro" id="IPR003661">
    <property type="entry name" value="HisK_dim/P_dom"/>
</dbReference>
<sequence length="519" mass="58363">MQSMKQGVLLRQFFVWILLANLLSIGFMTVVGKHALDRSARETVGDSQVDRLASLARVLARHYVYADSWQPVIDNRRLWRTLASPLALLPNPDGSLPDDRDMRRNHSYLHPMLTSESYGGRPSLIEKDRVVDPSADAERQNILPPPRRRLPSLDELAGSLLLYDTEGNLLRGNPKHERITSVEIPIRVRGEIVGVLKRPRPLREIQKIKFSVWNSATETLAWGFFITVIFSLMFAYIVSKNLTRPLIQISSALRKLASGDFTARVPALKNMAYKPVSDDVNFLGHALGESKETRQRWISDISHELRTPVSILNAEIESAEAGIQGSSEDMLESMREEITQLNTLICDLKTLSHSDLGGLNFDRKEINVNRWLQQYAGKVRSATDKHHLQLESACAEFSQNVTLFADENRLRQVFDNLLQNSLRYTDAGGHVRLSVRHIDRSLIIVWEDSEPAVPEASLPKLFDRLYRVEQSRSRATGGSGLGLSICKSIIDAQEGTIVARHSDLGGLAIEITLPLDQVK</sequence>
<evidence type="ECO:0000256" key="4">
    <source>
        <dbReference type="ARBA" id="ARBA00022475"/>
    </source>
</evidence>
<keyword evidence="6" id="KW-0808">Transferase</keyword>
<dbReference type="EC" id="2.7.13.3" evidence="3"/>
<evidence type="ECO:0000256" key="10">
    <source>
        <dbReference type="ARBA" id="ARBA00022840"/>
    </source>
</evidence>
<evidence type="ECO:0000259" key="16">
    <source>
        <dbReference type="PROSITE" id="PS50885"/>
    </source>
</evidence>
<dbReference type="SMART" id="SM00388">
    <property type="entry name" value="HisKA"/>
    <property type="match status" value="1"/>
</dbReference>
<keyword evidence="12" id="KW-0902">Two-component regulatory system</keyword>
<dbReference type="CDD" id="cd00082">
    <property type="entry name" value="HisKA"/>
    <property type="match status" value="1"/>
</dbReference>
<keyword evidence="9" id="KW-0418">Kinase</keyword>
<accession>A0A8J7K8Y6</accession>
<dbReference type="InterPro" id="IPR036890">
    <property type="entry name" value="HATPase_C_sf"/>
</dbReference>
<dbReference type="InterPro" id="IPR004358">
    <property type="entry name" value="Sig_transdc_His_kin-like_C"/>
</dbReference>
<reference evidence="17" key="1">
    <citation type="submission" date="2020-10" db="EMBL/GenBank/DDBJ databases">
        <title>Bacterium isolated from coastal waters sediment.</title>
        <authorList>
            <person name="Chen R.-J."/>
            <person name="Lu D.-C."/>
            <person name="Zhu K.-L."/>
            <person name="Du Z.-J."/>
        </authorList>
    </citation>
    <scope>NUCLEOTIDE SEQUENCE</scope>
    <source>
        <strain evidence="17">N1Y112</strain>
    </source>
</reference>
<evidence type="ECO:0000256" key="8">
    <source>
        <dbReference type="ARBA" id="ARBA00022741"/>
    </source>
</evidence>
<dbReference type="SUPFAM" id="SSF55874">
    <property type="entry name" value="ATPase domain of HSP90 chaperone/DNA topoisomerase II/histidine kinase"/>
    <property type="match status" value="1"/>
</dbReference>
<dbReference type="InterPro" id="IPR036097">
    <property type="entry name" value="HisK_dim/P_sf"/>
</dbReference>
<keyword evidence="10" id="KW-0067">ATP-binding</keyword>
<dbReference type="GO" id="GO:0005524">
    <property type="term" value="F:ATP binding"/>
    <property type="evidence" value="ECO:0007669"/>
    <property type="project" value="UniProtKB-KW"/>
</dbReference>
<feature type="transmembrane region" description="Helical" evidence="14">
    <location>
        <begin position="219"/>
        <end position="238"/>
    </location>
</feature>
<keyword evidence="13 14" id="KW-0472">Membrane</keyword>
<dbReference type="PROSITE" id="PS50109">
    <property type="entry name" value="HIS_KIN"/>
    <property type="match status" value="1"/>
</dbReference>
<protein>
    <recommendedName>
        <fullName evidence="3">histidine kinase</fullName>
        <ecNumber evidence="3">2.7.13.3</ecNumber>
    </recommendedName>
</protein>
<comment type="catalytic activity">
    <reaction evidence="1">
        <text>ATP + protein L-histidine = ADP + protein N-phospho-L-histidine.</text>
        <dbReference type="EC" id="2.7.13.3"/>
    </reaction>
</comment>
<keyword evidence="7 14" id="KW-0812">Transmembrane</keyword>
<keyword evidence="5" id="KW-0597">Phosphoprotein</keyword>
<comment type="subcellular location">
    <subcellularLocation>
        <location evidence="2">Cell membrane</location>
        <topology evidence="2">Multi-pass membrane protein</topology>
    </subcellularLocation>
</comment>
<evidence type="ECO:0000256" key="13">
    <source>
        <dbReference type="ARBA" id="ARBA00023136"/>
    </source>
</evidence>
<dbReference type="AlphaFoldDB" id="A0A8J7K8Y6"/>
<dbReference type="Pfam" id="PF00512">
    <property type="entry name" value="HisKA"/>
    <property type="match status" value="1"/>
</dbReference>
<dbReference type="InterPro" id="IPR003594">
    <property type="entry name" value="HATPase_dom"/>
</dbReference>
<organism evidence="17 18">
    <name type="scientific">Pontibacterium sinense</name>
    <dbReference type="NCBI Taxonomy" id="2781979"/>
    <lineage>
        <taxon>Bacteria</taxon>
        <taxon>Pseudomonadati</taxon>
        <taxon>Pseudomonadota</taxon>
        <taxon>Gammaproteobacteria</taxon>
        <taxon>Oceanospirillales</taxon>
        <taxon>Oceanospirillaceae</taxon>
        <taxon>Pontibacterium</taxon>
    </lineage>
</organism>
<evidence type="ECO:0000259" key="15">
    <source>
        <dbReference type="PROSITE" id="PS50109"/>
    </source>
</evidence>
<dbReference type="InterPro" id="IPR050398">
    <property type="entry name" value="HssS/ArlS-like"/>
</dbReference>
<dbReference type="PRINTS" id="PR00344">
    <property type="entry name" value="BCTRLSENSOR"/>
</dbReference>
<evidence type="ECO:0000256" key="2">
    <source>
        <dbReference type="ARBA" id="ARBA00004651"/>
    </source>
</evidence>
<feature type="domain" description="HAMP" evidence="16">
    <location>
        <begin position="240"/>
        <end position="292"/>
    </location>
</feature>
<dbReference type="GO" id="GO:0005886">
    <property type="term" value="C:plasma membrane"/>
    <property type="evidence" value="ECO:0007669"/>
    <property type="project" value="UniProtKB-SubCell"/>
</dbReference>
<keyword evidence="11 14" id="KW-1133">Transmembrane helix</keyword>
<name>A0A8J7K8Y6_9GAMM</name>
<dbReference type="Pfam" id="PF00672">
    <property type="entry name" value="HAMP"/>
    <property type="match status" value="1"/>
</dbReference>
<feature type="transmembrane region" description="Helical" evidence="14">
    <location>
        <begin position="13"/>
        <end position="31"/>
    </location>
</feature>
<dbReference type="CDD" id="cd06225">
    <property type="entry name" value="HAMP"/>
    <property type="match status" value="1"/>
</dbReference>
<evidence type="ECO:0000256" key="11">
    <source>
        <dbReference type="ARBA" id="ARBA00022989"/>
    </source>
</evidence>
<evidence type="ECO:0000256" key="9">
    <source>
        <dbReference type="ARBA" id="ARBA00022777"/>
    </source>
</evidence>
<comment type="caution">
    <text evidence="17">The sequence shown here is derived from an EMBL/GenBank/DDBJ whole genome shotgun (WGS) entry which is preliminary data.</text>
</comment>
<dbReference type="PANTHER" id="PTHR45528:SF1">
    <property type="entry name" value="SENSOR HISTIDINE KINASE CPXA"/>
    <property type="match status" value="1"/>
</dbReference>
<evidence type="ECO:0000256" key="14">
    <source>
        <dbReference type="SAM" id="Phobius"/>
    </source>
</evidence>
<evidence type="ECO:0000256" key="7">
    <source>
        <dbReference type="ARBA" id="ARBA00022692"/>
    </source>
</evidence>
<dbReference type="GO" id="GO:0000155">
    <property type="term" value="F:phosphorelay sensor kinase activity"/>
    <property type="evidence" value="ECO:0007669"/>
    <property type="project" value="InterPro"/>
</dbReference>
<keyword evidence="18" id="KW-1185">Reference proteome</keyword>
<dbReference type="Gene3D" id="3.30.565.10">
    <property type="entry name" value="Histidine kinase-like ATPase, C-terminal domain"/>
    <property type="match status" value="1"/>
</dbReference>
<evidence type="ECO:0000313" key="17">
    <source>
        <dbReference type="EMBL" id="MBE9396091.1"/>
    </source>
</evidence>
<evidence type="ECO:0000256" key="6">
    <source>
        <dbReference type="ARBA" id="ARBA00022679"/>
    </source>
</evidence>
<keyword evidence="4" id="KW-1003">Cell membrane</keyword>
<proteinExistence type="predicted"/>
<gene>
    <name evidence="17" type="ORF">IOQ59_02325</name>
</gene>
<feature type="domain" description="Histidine kinase" evidence="15">
    <location>
        <begin position="300"/>
        <end position="517"/>
    </location>
</feature>
<dbReference type="SMART" id="SM00387">
    <property type="entry name" value="HATPase_c"/>
    <property type="match status" value="1"/>
</dbReference>
<evidence type="ECO:0000256" key="1">
    <source>
        <dbReference type="ARBA" id="ARBA00000085"/>
    </source>
</evidence>
<evidence type="ECO:0000256" key="5">
    <source>
        <dbReference type="ARBA" id="ARBA00022553"/>
    </source>
</evidence>
<evidence type="ECO:0000256" key="12">
    <source>
        <dbReference type="ARBA" id="ARBA00023012"/>
    </source>
</evidence>
<dbReference type="Gene3D" id="1.10.287.130">
    <property type="match status" value="1"/>
</dbReference>
<dbReference type="PANTHER" id="PTHR45528">
    <property type="entry name" value="SENSOR HISTIDINE KINASE CPXA"/>
    <property type="match status" value="1"/>
</dbReference>
<dbReference type="EMBL" id="JADEYS010000002">
    <property type="protein sequence ID" value="MBE9396091.1"/>
    <property type="molecule type" value="Genomic_DNA"/>
</dbReference>
<dbReference type="PROSITE" id="PS50885">
    <property type="entry name" value="HAMP"/>
    <property type="match status" value="1"/>
</dbReference>
<dbReference type="InterPro" id="IPR005467">
    <property type="entry name" value="His_kinase_dom"/>
</dbReference>
<dbReference type="FunFam" id="3.30.565.10:FF:000006">
    <property type="entry name" value="Sensor histidine kinase WalK"/>
    <property type="match status" value="1"/>
</dbReference>
<keyword evidence="8" id="KW-0547">Nucleotide-binding</keyword>